<dbReference type="AlphaFoldDB" id="A0A4Y2E2Z3"/>
<name>A0A4Y2E2Z3_ARAVE</name>
<reference evidence="1 2" key="1">
    <citation type="journal article" date="2019" name="Sci. Rep.">
        <title>Orb-weaving spider Araneus ventricosus genome elucidates the spidroin gene catalogue.</title>
        <authorList>
            <person name="Kono N."/>
            <person name="Nakamura H."/>
            <person name="Ohtoshi R."/>
            <person name="Moran D.A.P."/>
            <person name="Shinohara A."/>
            <person name="Yoshida Y."/>
            <person name="Fujiwara M."/>
            <person name="Mori M."/>
            <person name="Tomita M."/>
            <person name="Arakawa K."/>
        </authorList>
    </citation>
    <scope>NUCLEOTIDE SEQUENCE [LARGE SCALE GENOMIC DNA]</scope>
</reference>
<evidence type="ECO:0000313" key="2">
    <source>
        <dbReference type="Proteomes" id="UP000499080"/>
    </source>
</evidence>
<dbReference type="Proteomes" id="UP000499080">
    <property type="component" value="Unassembled WGS sequence"/>
</dbReference>
<protein>
    <submittedName>
        <fullName evidence="1">Uncharacterized protein</fullName>
    </submittedName>
</protein>
<proteinExistence type="predicted"/>
<organism evidence="1 2">
    <name type="scientific">Araneus ventricosus</name>
    <name type="common">Orbweaver spider</name>
    <name type="synonym">Epeira ventricosa</name>
    <dbReference type="NCBI Taxonomy" id="182803"/>
    <lineage>
        <taxon>Eukaryota</taxon>
        <taxon>Metazoa</taxon>
        <taxon>Ecdysozoa</taxon>
        <taxon>Arthropoda</taxon>
        <taxon>Chelicerata</taxon>
        <taxon>Arachnida</taxon>
        <taxon>Araneae</taxon>
        <taxon>Araneomorphae</taxon>
        <taxon>Entelegynae</taxon>
        <taxon>Araneoidea</taxon>
        <taxon>Araneidae</taxon>
        <taxon>Araneus</taxon>
    </lineage>
</organism>
<comment type="caution">
    <text evidence="1">The sequence shown here is derived from an EMBL/GenBank/DDBJ whole genome shotgun (WGS) entry which is preliminary data.</text>
</comment>
<accession>A0A4Y2E2Z3</accession>
<evidence type="ECO:0000313" key="1">
    <source>
        <dbReference type="EMBL" id="GBM22254.1"/>
    </source>
</evidence>
<sequence length="181" mass="20683">MCFFTKSYLLYNVAEASIAVLIALQPLVCDTEPVVKTVLRNHIWRQTVGCLCQVWISVLVDQIYSPASQCDKFSSRKLKQSEFIFLNAADFQNATGCQFLDVWFRIGQHCGQYIFRVSEVTILAFTFVSKYIVCSDEFELVLCAIFIARTNFVSKLGRNLSNLDVARITMRWFSEGNSIET</sequence>
<gene>
    <name evidence="1" type="ORF">AVEN_273439_1</name>
</gene>
<keyword evidence="2" id="KW-1185">Reference proteome</keyword>
<dbReference type="EMBL" id="BGPR01000476">
    <property type="protein sequence ID" value="GBM22254.1"/>
    <property type="molecule type" value="Genomic_DNA"/>
</dbReference>